<dbReference type="AlphaFoldDB" id="A0A5B9E9T7"/>
<sequence length="173" mass="18729">MAIPLAVIGFPLAIIFAILIKQTGLKPVSILFLAGFIPFVLCIYTVTQTSTLMFSKADHNLVIEDHAFFRTTKTVYPLTAVDHAEVAQDDGRSHMLYIALTSGDRIPTGSGWTSRNGHFQAANAANQFLLQVKGSAQPTGMQAPKPNRGVSAEDAGKAFIEQTIKAQKQAKQQ</sequence>
<evidence type="ECO:0000313" key="3">
    <source>
        <dbReference type="Proteomes" id="UP000321820"/>
    </source>
</evidence>
<dbReference type="KEGG" id="talb:FTW19_01845"/>
<keyword evidence="3" id="KW-1185">Reference proteome</keyword>
<proteinExistence type="predicted"/>
<keyword evidence="1" id="KW-1133">Transmembrane helix</keyword>
<dbReference type="OrthoDB" id="122073at2"/>
<keyword evidence="1" id="KW-0812">Transmembrane</keyword>
<dbReference type="RefSeq" id="WP_147646023.1">
    <property type="nucleotide sequence ID" value="NZ_CP042806.1"/>
</dbReference>
<keyword evidence="1" id="KW-0472">Membrane</keyword>
<evidence type="ECO:0000256" key="1">
    <source>
        <dbReference type="SAM" id="Phobius"/>
    </source>
</evidence>
<evidence type="ECO:0000313" key="2">
    <source>
        <dbReference type="EMBL" id="QEE26856.1"/>
    </source>
</evidence>
<name>A0A5B9E9T7_9BACT</name>
<accession>A0A5B9E9T7</accession>
<reference evidence="2 3" key="1">
    <citation type="submission" date="2019-08" db="EMBL/GenBank/DDBJ databases">
        <title>Complete genome sequence of Terriglobus albidus strain ORNL.</title>
        <authorList>
            <person name="Podar M."/>
        </authorList>
    </citation>
    <scope>NUCLEOTIDE SEQUENCE [LARGE SCALE GENOMIC DNA]</scope>
    <source>
        <strain evidence="2 3">ORNL</strain>
    </source>
</reference>
<feature type="transmembrane region" description="Helical" evidence="1">
    <location>
        <begin position="27"/>
        <end position="46"/>
    </location>
</feature>
<protein>
    <submittedName>
        <fullName evidence="2">Uncharacterized protein</fullName>
    </submittedName>
</protein>
<dbReference type="Proteomes" id="UP000321820">
    <property type="component" value="Chromosome"/>
</dbReference>
<organism evidence="2 3">
    <name type="scientific">Terriglobus albidus</name>
    <dbReference type="NCBI Taxonomy" id="1592106"/>
    <lineage>
        <taxon>Bacteria</taxon>
        <taxon>Pseudomonadati</taxon>
        <taxon>Acidobacteriota</taxon>
        <taxon>Terriglobia</taxon>
        <taxon>Terriglobales</taxon>
        <taxon>Acidobacteriaceae</taxon>
        <taxon>Terriglobus</taxon>
    </lineage>
</organism>
<gene>
    <name evidence="2" type="ORF">FTW19_01845</name>
</gene>
<dbReference type="EMBL" id="CP042806">
    <property type="protein sequence ID" value="QEE26856.1"/>
    <property type="molecule type" value="Genomic_DNA"/>
</dbReference>